<dbReference type="EMBL" id="AOMC01000103">
    <property type="protein sequence ID" value="EMA44670.1"/>
    <property type="molecule type" value="Genomic_DNA"/>
</dbReference>
<sequence>MGADRHRHVWPRADGFRAFTDLRVLFGLLRIILLEVLGPDVVADVAEESGASELDEVVAGPVGPRTGEVAVLCTVRDGRVEIGVAAAADGLEIGVDVGMGFFELLDQIVDGFLAVAAGPAVEDLQLAAATGRATTAAVVPAAAVPAAVSASGTAKATC</sequence>
<reference evidence="1 2" key="1">
    <citation type="journal article" date="2014" name="PLoS Genet.">
        <title>Phylogenetically driven sequencing of extremely halophilic archaea reveals strategies for static and dynamic osmo-response.</title>
        <authorList>
            <person name="Becker E.A."/>
            <person name="Seitzer P.M."/>
            <person name="Tritt A."/>
            <person name="Larsen D."/>
            <person name="Krusor M."/>
            <person name="Yao A.I."/>
            <person name="Wu D."/>
            <person name="Madern D."/>
            <person name="Eisen J.A."/>
            <person name="Darling A.E."/>
            <person name="Facciotti M.T."/>
        </authorList>
    </citation>
    <scope>NUCLEOTIDE SEQUENCE [LARGE SCALE GENOMIC DNA]</scope>
    <source>
        <strain evidence="1 2">DSM 1307</strain>
    </source>
</reference>
<protein>
    <submittedName>
        <fullName evidence="1">Uncharacterized protein</fullName>
    </submittedName>
</protein>
<proteinExistence type="predicted"/>
<comment type="caution">
    <text evidence="1">The sequence shown here is derived from an EMBL/GenBank/DDBJ whole genome shotgun (WGS) entry which is preliminary data.</text>
</comment>
<accession>M0MJP9</accession>
<evidence type="ECO:0000313" key="1">
    <source>
        <dbReference type="EMBL" id="EMA44670.1"/>
    </source>
</evidence>
<gene>
    <name evidence="1" type="ORF">C448_07924</name>
</gene>
<dbReference type="Proteomes" id="UP000011568">
    <property type="component" value="Unassembled WGS sequence"/>
</dbReference>
<organism evidence="1 2">
    <name type="scientific">Halococcus morrhuae DSM 1307</name>
    <dbReference type="NCBI Taxonomy" id="931277"/>
    <lineage>
        <taxon>Archaea</taxon>
        <taxon>Methanobacteriati</taxon>
        <taxon>Methanobacteriota</taxon>
        <taxon>Stenosarchaea group</taxon>
        <taxon>Halobacteria</taxon>
        <taxon>Halobacteriales</taxon>
        <taxon>Halococcaceae</taxon>
        <taxon>Halococcus</taxon>
    </lineage>
</organism>
<name>M0MJP9_HALMO</name>
<evidence type="ECO:0000313" key="2">
    <source>
        <dbReference type="Proteomes" id="UP000011568"/>
    </source>
</evidence>
<dbReference type="AlphaFoldDB" id="M0MJP9"/>
<keyword evidence="2" id="KW-1185">Reference proteome</keyword>